<dbReference type="EMBL" id="DF237301">
    <property type="protein sequence ID" value="GAQ87436.1"/>
    <property type="molecule type" value="Genomic_DNA"/>
</dbReference>
<dbReference type="InterPro" id="IPR011009">
    <property type="entry name" value="Kinase-like_dom_sf"/>
</dbReference>
<evidence type="ECO:0000313" key="3">
    <source>
        <dbReference type="Proteomes" id="UP000054558"/>
    </source>
</evidence>
<feature type="region of interest" description="Disordered" evidence="1">
    <location>
        <begin position="70"/>
        <end position="108"/>
    </location>
</feature>
<name>A0A1Y1IF97_KLENI</name>
<sequence>MSSDLDAVRKGLEGHLPSAKNLSDEYIGILDKYLLTEPLALAEADVDFLTCQNVPVPLLTLIRAYKTKVSDERQRKEDERQRQKEDAEAKRRRDEDERQRLREEAEAKKQKVAPDMSILILERLIGTLPATSPTIEDLSQFLLSTLEKVPVTLQVFQSLNRDVGGTDYVRVCTEQETANIVATFSTRIEEIIHTSGTEELTAYAVTKLLFDVLYQIDRRMRPPLQLGLVYDKNATTKNTWSVPNIESTRPDGTLTAAYTLLLAGEEKPEDEPLASALRDVKKKFNEPFSSIHYGRLDYIPAYAAAGKRVQWFAIKTQTAELVPILDEIDFSTEHGRAKLLLVVVNIYKLLLKLKEYLPKEHGGLQMFKKKTRHGQATVTPTHNSIVKVIYNAPDYLQRAATSFAIVTAAYDAAKTTTHIVHAVKGPFLDAATGTYRVVTRPLGMPVQANNEEEIRQIAHDLLHALVVLHNASICHRDLRKPNICSYKDSSPRLKHMLIDLESVAHVGDPPPLDRFDSWEDATLVNGQYVEASDLFQLAKVLKELAVDAGLVLSQQGRQFLHMLSSKARSASSLLDEQWVACNCDRGVSFSQD</sequence>
<reference evidence="2 3" key="1">
    <citation type="journal article" date="2014" name="Nat. Commun.">
        <title>Klebsormidium flaccidum genome reveals primary factors for plant terrestrial adaptation.</title>
        <authorList>
            <person name="Hori K."/>
            <person name="Maruyama F."/>
            <person name="Fujisawa T."/>
            <person name="Togashi T."/>
            <person name="Yamamoto N."/>
            <person name="Seo M."/>
            <person name="Sato S."/>
            <person name="Yamada T."/>
            <person name="Mori H."/>
            <person name="Tajima N."/>
            <person name="Moriyama T."/>
            <person name="Ikeuchi M."/>
            <person name="Watanabe M."/>
            <person name="Wada H."/>
            <person name="Kobayashi K."/>
            <person name="Saito M."/>
            <person name="Masuda T."/>
            <person name="Sasaki-Sekimoto Y."/>
            <person name="Mashiguchi K."/>
            <person name="Awai K."/>
            <person name="Shimojima M."/>
            <person name="Masuda S."/>
            <person name="Iwai M."/>
            <person name="Nobusawa T."/>
            <person name="Narise T."/>
            <person name="Kondo S."/>
            <person name="Saito H."/>
            <person name="Sato R."/>
            <person name="Murakawa M."/>
            <person name="Ihara Y."/>
            <person name="Oshima-Yamada Y."/>
            <person name="Ohtaka K."/>
            <person name="Satoh M."/>
            <person name="Sonobe K."/>
            <person name="Ishii M."/>
            <person name="Ohtani R."/>
            <person name="Kanamori-Sato M."/>
            <person name="Honoki R."/>
            <person name="Miyazaki D."/>
            <person name="Mochizuki H."/>
            <person name="Umetsu J."/>
            <person name="Higashi K."/>
            <person name="Shibata D."/>
            <person name="Kamiya Y."/>
            <person name="Sato N."/>
            <person name="Nakamura Y."/>
            <person name="Tabata S."/>
            <person name="Ida S."/>
            <person name="Kurokawa K."/>
            <person name="Ohta H."/>
        </authorList>
    </citation>
    <scope>NUCLEOTIDE SEQUENCE [LARGE SCALE GENOMIC DNA]</scope>
    <source>
        <strain evidence="2 3">NIES-2285</strain>
    </source>
</reference>
<evidence type="ECO:0008006" key="4">
    <source>
        <dbReference type="Google" id="ProtNLM"/>
    </source>
</evidence>
<dbReference type="OMA" id="YNIEGHA"/>
<proteinExistence type="predicted"/>
<evidence type="ECO:0000313" key="2">
    <source>
        <dbReference type="EMBL" id="GAQ87436.1"/>
    </source>
</evidence>
<dbReference type="AlphaFoldDB" id="A0A1Y1IF97"/>
<dbReference type="Proteomes" id="UP000054558">
    <property type="component" value="Unassembled WGS sequence"/>
</dbReference>
<dbReference type="SUPFAM" id="SSF56112">
    <property type="entry name" value="Protein kinase-like (PK-like)"/>
    <property type="match status" value="1"/>
</dbReference>
<dbReference type="OrthoDB" id="2436248at2759"/>
<keyword evidence="3" id="KW-1185">Reference proteome</keyword>
<gene>
    <name evidence="2" type="ORF">KFL_003520150</name>
</gene>
<dbReference type="Gene3D" id="1.10.510.10">
    <property type="entry name" value="Transferase(Phosphotransferase) domain 1"/>
    <property type="match status" value="1"/>
</dbReference>
<organism evidence="2 3">
    <name type="scientific">Klebsormidium nitens</name>
    <name type="common">Green alga</name>
    <name type="synonym">Ulothrix nitens</name>
    <dbReference type="NCBI Taxonomy" id="105231"/>
    <lineage>
        <taxon>Eukaryota</taxon>
        <taxon>Viridiplantae</taxon>
        <taxon>Streptophyta</taxon>
        <taxon>Klebsormidiophyceae</taxon>
        <taxon>Klebsormidiales</taxon>
        <taxon>Klebsormidiaceae</taxon>
        <taxon>Klebsormidium</taxon>
    </lineage>
</organism>
<evidence type="ECO:0000256" key="1">
    <source>
        <dbReference type="SAM" id="MobiDB-lite"/>
    </source>
</evidence>
<protein>
    <recommendedName>
        <fullName evidence="4">Protein kinase domain-containing protein</fullName>
    </recommendedName>
</protein>
<accession>A0A1Y1IF97</accession>